<dbReference type="Pfam" id="PF18864">
    <property type="entry name" value="AbiTii"/>
    <property type="match status" value="1"/>
</dbReference>
<dbReference type="Proteomes" id="UP000298285">
    <property type="component" value="Unassembled WGS sequence"/>
</dbReference>
<dbReference type="InterPro" id="IPR041304">
    <property type="entry name" value="AbiTii"/>
</dbReference>
<dbReference type="OrthoDB" id="766804at2"/>
<dbReference type="RefSeq" id="WP_135106492.1">
    <property type="nucleotide sequence ID" value="NZ_JADGKW010000005.1"/>
</dbReference>
<protein>
    <recommendedName>
        <fullName evidence="1">AbiTii domain-containing protein</fullName>
    </recommendedName>
</protein>
<evidence type="ECO:0000313" key="3">
    <source>
        <dbReference type="Proteomes" id="UP000298285"/>
    </source>
</evidence>
<feature type="domain" description="AbiTii" evidence="1">
    <location>
        <begin position="3"/>
        <end position="195"/>
    </location>
</feature>
<proteinExistence type="predicted"/>
<name>A0A4Y9IL07_9BACT</name>
<evidence type="ECO:0000313" key="2">
    <source>
        <dbReference type="EMBL" id="TFU87215.1"/>
    </source>
</evidence>
<evidence type="ECO:0000259" key="1">
    <source>
        <dbReference type="Pfam" id="PF18864"/>
    </source>
</evidence>
<gene>
    <name evidence="2" type="ORF">E4T88_14040</name>
</gene>
<sequence length="308" mass="34748">MNILTEIVDLLSDGQNSLSSALLKLKVLSSRLNNSELSKWIDKEINGYADGDKLPEYRKHSCVIKCNYMNGNWKMTNQNVPLSVFPKSIRDIVKEIKFFQDIASLESVSNEKSMRYSVPPSIGQYIDNYYIGQGNHYFSTYSVWAETSITSVKELLAGVRFYALNLVLKLEETLGYEIEMNELINKKDIANKTINNIMNQTIITNTGDGNLINTGNKNKIENTVTITKSNIEHLKETLRNNGIQDEDIEELECILVEEPTVYSNNQFGTKVNDWIKKMVGKAVDGTWQIGIGAAGTLLADSLMKYYGL</sequence>
<dbReference type="AlphaFoldDB" id="A0A4Y9IL07"/>
<reference evidence="2 3" key="1">
    <citation type="submission" date="2019-03" db="EMBL/GenBank/DDBJ databases">
        <title>Diversity of the mouse oral microbiome.</title>
        <authorList>
            <person name="Joseph S."/>
            <person name="Aduse-Opoku J."/>
            <person name="Curtis M."/>
            <person name="Wade W."/>
            <person name="Hashim A."/>
        </authorList>
    </citation>
    <scope>NUCLEOTIDE SEQUENCE [LARGE SCALE GENOMIC DNA]</scope>
    <source>
        <strain evidence="2 3">P11</strain>
    </source>
</reference>
<accession>A0A4Y9IL07</accession>
<organism evidence="2 3">
    <name type="scientific">Dysgonomonas mossii</name>
    <dbReference type="NCBI Taxonomy" id="163665"/>
    <lineage>
        <taxon>Bacteria</taxon>
        <taxon>Pseudomonadati</taxon>
        <taxon>Bacteroidota</taxon>
        <taxon>Bacteroidia</taxon>
        <taxon>Bacteroidales</taxon>
        <taxon>Dysgonomonadaceae</taxon>
        <taxon>Dysgonomonas</taxon>
    </lineage>
</organism>
<dbReference type="EMBL" id="SPPK01000005">
    <property type="protein sequence ID" value="TFU87215.1"/>
    <property type="molecule type" value="Genomic_DNA"/>
</dbReference>
<comment type="caution">
    <text evidence="2">The sequence shown here is derived from an EMBL/GenBank/DDBJ whole genome shotgun (WGS) entry which is preliminary data.</text>
</comment>